<feature type="region of interest" description="Disordered" evidence="8">
    <location>
        <begin position="471"/>
        <end position="491"/>
    </location>
</feature>
<dbReference type="PANTHER" id="PTHR30026">
    <property type="entry name" value="OUTER MEMBRANE PROTEIN TOLC"/>
    <property type="match status" value="1"/>
</dbReference>
<feature type="compositionally biased region" description="Low complexity" evidence="8">
    <location>
        <begin position="480"/>
        <end position="490"/>
    </location>
</feature>
<feature type="domain" description="Cds6 C-terminal" evidence="10">
    <location>
        <begin position="495"/>
        <end position="599"/>
    </location>
</feature>
<feature type="signal peptide" evidence="9">
    <location>
        <begin position="1"/>
        <end position="22"/>
    </location>
</feature>
<proteinExistence type="inferred from homology"/>
<dbReference type="InterPro" id="IPR056203">
    <property type="entry name" value="Cds6_C"/>
</dbReference>
<reference evidence="11 12" key="1">
    <citation type="submission" date="2019-11" db="EMBL/GenBank/DDBJ databases">
        <title>Novel Deefgea species.</title>
        <authorList>
            <person name="Han J.-H."/>
        </authorList>
    </citation>
    <scope>NUCLEOTIDE SEQUENCE [LARGE SCALE GENOMIC DNA]</scope>
    <source>
        <strain evidence="11 12">LMG 24817</strain>
    </source>
</reference>
<name>A0ABS2CGD9_9NEIS</name>
<organism evidence="11 12">
    <name type="scientific">Deefgea chitinilytica</name>
    <dbReference type="NCBI Taxonomy" id="570276"/>
    <lineage>
        <taxon>Bacteria</taxon>
        <taxon>Pseudomonadati</taxon>
        <taxon>Pseudomonadota</taxon>
        <taxon>Betaproteobacteria</taxon>
        <taxon>Neisseriales</taxon>
        <taxon>Chitinibacteraceae</taxon>
        <taxon>Deefgea</taxon>
    </lineage>
</organism>
<keyword evidence="9" id="KW-0732">Signal</keyword>
<evidence type="ECO:0000256" key="8">
    <source>
        <dbReference type="SAM" id="MobiDB-lite"/>
    </source>
</evidence>
<dbReference type="InterPro" id="IPR032710">
    <property type="entry name" value="NTF2-like_dom_sf"/>
</dbReference>
<evidence type="ECO:0000256" key="5">
    <source>
        <dbReference type="ARBA" id="ARBA00022692"/>
    </source>
</evidence>
<accession>A0ABS2CGD9</accession>
<evidence type="ECO:0000256" key="1">
    <source>
        <dbReference type="ARBA" id="ARBA00004442"/>
    </source>
</evidence>
<dbReference type="NCBIfam" id="TIGR01844">
    <property type="entry name" value="type_I_sec_TolC"/>
    <property type="match status" value="1"/>
</dbReference>
<evidence type="ECO:0000256" key="9">
    <source>
        <dbReference type="SAM" id="SignalP"/>
    </source>
</evidence>
<dbReference type="SUPFAM" id="SSF54427">
    <property type="entry name" value="NTF2-like"/>
    <property type="match status" value="1"/>
</dbReference>
<keyword evidence="12" id="KW-1185">Reference proteome</keyword>
<keyword evidence="5" id="KW-0812">Transmembrane</keyword>
<keyword evidence="6" id="KW-0472">Membrane</keyword>
<sequence>MNMKLKTLALLLITCGSSTTFAASNLRDAVEQTVLRNPEVRAKWLAFRAAGNEQDVARGNYYPKIDVLGYAGIERQDRPKVDSESFSHPGVSIELRQMLFDGFATRDEVRRLGYGKLTRYYDLLAASDAAALETTNAYLDVLRYRQLVALASENFAIHQETFNQIQERVNAGVGRRVDLETASGRLALAESNWLTESSNLHDVSARYERLTGTIPQEKMSEVPNFAEKAPQNLTELKERIVQNPAFRASVYNIRAARAEAQSKKSTFYPQFELRASQGYENNRDNIDGSFKDGKIQLVMNYNLFRGGSDTARVSQYAEQFNIAQEMRDKTCRDIRQTTQIAWNDTYRLKEQLKYLDQHVLSTEKARDAFRKQFDIGQRSLLDVLDTENELFEAKRALVRAEFDHRLSYARVLTQSHQLLSALQISPLENTSPDSDLGDNLAEDEAINCSGALIAAVPLDREAALAARPPRVIEPLPAPTPTASTPTANNSCDKSVTEFVENWRTQWSGKKADEYLALYSSQFDVGAGRTRADWEAKRRTRLGKDGEITLKFENFSCSNVSKDRADVTFKQNYSSKNYQDVVEKTLELVSEGGKWKIKRERVTSGRSE</sequence>
<keyword evidence="4" id="KW-1134">Transmembrane beta strand</keyword>
<evidence type="ECO:0000256" key="6">
    <source>
        <dbReference type="ARBA" id="ARBA00023136"/>
    </source>
</evidence>
<evidence type="ECO:0000256" key="7">
    <source>
        <dbReference type="ARBA" id="ARBA00023237"/>
    </source>
</evidence>
<dbReference type="SUPFAM" id="SSF56954">
    <property type="entry name" value="Outer membrane efflux proteins (OEP)"/>
    <property type="match status" value="1"/>
</dbReference>
<comment type="similarity">
    <text evidence="2">Belongs to the outer membrane factor (OMF) (TC 1.B.17) family.</text>
</comment>
<dbReference type="InterPro" id="IPR010130">
    <property type="entry name" value="T1SS_OMP_TolC"/>
</dbReference>
<comment type="caution">
    <text evidence="11">The sequence shown here is derived from an EMBL/GenBank/DDBJ whole genome shotgun (WGS) entry which is preliminary data.</text>
</comment>
<keyword evidence="7" id="KW-0998">Cell outer membrane</keyword>
<dbReference type="Pfam" id="PF02321">
    <property type="entry name" value="OEP"/>
    <property type="match status" value="2"/>
</dbReference>
<dbReference type="Pfam" id="PF24125">
    <property type="entry name" value="Cds6_C"/>
    <property type="match status" value="1"/>
</dbReference>
<evidence type="ECO:0000313" key="11">
    <source>
        <dbReference type="EMBL" id="MBM5572498.1"/>
    </source>
</evidence>
<feature type="chain" id="PRO_5045244709" evidence="9">
    <location>
        <begin position="23"/>
        <end position="607"/>
    </location>
</feature>
<dbReference type="PANTHER" id="PTHR30026:SF22">
    <property type="entry name" value="OUTER MEMBRANE EFFLUX PROTEIN"/>
    <property type="match status" value="1"/>
</dbReference>
<gene>
    <name evidence="11" type="ORF">GM173_13055</name>
</gene>
<evidence type="ECO:0000256" key="4">
    <source>
        <dbReference type="ARBA" id="ARBA00022452"/>
    </source>
</evidence>
<evidence type="ECO:0000256" key="3">
    <source>
        <dbReference type="ARBA" id="ARBA00022448"/>
    </source>
</evidence>
<protein>
    <submittedName>
        <fullName evidence="11">TolC family outer membrane protein</fullName>
    </submittedName>
</protein>
<evidence type="ECO:0000313" key="12">
    <source>
        <dbReference type="Proteomes" id="UP001195660"/>
    </source>
</evidence>
<dbReference type="InterPro" id="IPR003423">
    <property type="entry name" value="OMP_efflux"/>
</dbReference>
<dbReference type="Gene3D" id="3.10.450.50">
    <property type="match status" value="1"/>
</dbReference>
<dbReference type="Proteomes" id="UP001195660">
    <property type="component" value="Unassembled WGS sequence"/>
</dbReference>
<dbReference type="EMBL" id="WOFE01000007">
    <property type="protein sequence ID" value="MBM5572498.1"/>
    <property type="molecule type" value="Genomic_DNA"/>
</dbReference>
<keyword evidence="3" id="KW-0813">Transport</keyword>
<comment type="subcellular location">
    <subcellularLocation>
        <location evidence="1">Cell outer membrane</location>
    </subcellularLocation>
</comment>
<dbReference type="InterPro" id="IPR051906">
    <property type="entry name" value="TolC-like"/>
</dbReference>
<evidence type="ECO:0000259" key="10">
    <source>
        <dbReference type="Pfam" id="PF24125"/>
    </source>
</evidence>
<evidence type="ECO:0000256" key="2">
    <source>
        <dbReference type="ARBA" id="ARBA00007613"/>
    </source>
</evidence>
<dbReference type="Gene3D" id="1.20.1600.10">
    <property type="entry name" value="Outer membrane efflux proteins (OEP)"/>
    <property type="match status" value="1"/>
</dbReference>